<evidence type="ECO:0000313" key="3">
    <source>
        <dbReference type="Proteomes" id="UP001165289"/>
    </source>
</evidence>
<sequence>MIDKHLITPPNAKNSETKGYKVGQLLAISAISRCVGFADTDSNLKTEVLKPLFPLFTRDPYRKIAIELEIELHQDVRARCREVLFLFLTEFLTEDTRKLAYSSQLGFAVKWILSMLDRPNYRELEAGEVSRYQSDLLSCIHYYSLLLLTDSSNNTKNSLHILLLTYNTIFNDRTSSLTEFIIRTLSHNTHLSRTISDMLFRRIIPQRCGTFCLGEVEQGSDAESLDMDEDEERLKGSGIALSE</sequence>
<protein>
    <submittedName>
        <fullName evidence="2">Uncharacterized protein</fullName>
    </submittedName>
</protein>
<feature type="compositionally biased region" description="Acidic residues" evidence="1">
    <location>
        <begin position="222"/>
        <end position="231"/>
    </location>
</feature>
<proteinExistence type="predicted"/>
<comment type="caution">
    <text evidence="2">The sequence shown here is derived from an EMBL/GenBank/DDBJ whole genome shotgun (WGS) entry which is preliminary data.</text>
</comment>
<organism evidence="2 3">
    <name type="scientific">Oopsacas minuta</name>
    <dbReference type="NCBI Taxonomy" id="111878"/>
    <lineage>
        <taxon>Eukaryota</taxon>
        <taxon>Metazoa</taxon>
        <taxon>Porifera</taxon>
        <taxon>Hexactinellida</taxon>
        <taxon>Hexasterophora</taxon>
        <taxon>Lyssacinosida</taxon>
        <taxon>Leucopsacidae</taxon>
        <taxon>Oopsacas</taxon>
    </lineage>
</organism>
<keyword evidence="3" id="KW-1185">Reference proteome</keyword>
<dbReference type="EMBL" id="JAKMXF010000007">
    <property type="protein sequence ID" value="KAI6661777.1"/>
    <property type="molecule type" value="Genomic_DNA"/>
</dbReference>
<evidence type="ECO:0000256" key="1">
    <source>
        <dbReference type="SAM" id="MobiDB-lite"/>
    </source>
</evidence>
<dbReference type="Proteomes" id="UP001165289">
    <property type="component" value="Unassembled WGS sequence"/>
</dbReference>
<gene>
    <name evidence="2" type="ORF">LOD99_9844</name>
</gene>
<reference evidence="2 3" key="1">
    <citation type="journal article" date="2023" name="BMC Biol.">
        <title>The compact genome of the sponge Oopsacas minuta (Hexactinellida) is lacking key metazoan core genes.</title>
        <authorList>
            <person name="Santini S."/>
            <person name="Schenkelaars Q."/>
            <person name="Jourda C."/>
            <person name="Duchesne M."/>
            <person name="Belahbib H."/>
            <person name="Rocher C."/>
            <person name="Selva M."/>
            <person name="Riesgo A."/>
            <person name="Vervoort M."/>
            <person name="Leys S.P."/>
            <person name="Kodjabachian L."/>
            <person name="Le Bivic A."/>
            <person name="Borchiellini C."/>
            <person name="Claverie J.M."/>
            <person name="Renard E."/>
        </authorList>
    </citation>
    <scope>NUCLEOTIDE SEQUENCE [LARGE SCALE GENOMIC DNA]</scope>
    <source>
        <strain evidence="2">SPO-2</strain>
    </source>
</reference>
<name>A0AAV7KK54_9METZ</name>
<dbReference type="AlphaFoldDB" id="A0AAV7KK54"/>
<accession>A0AAV7KK54</accession>
<evidence type="ECO:0000313" key="2">
    <source>
        <dbReference type="EMBL" id="KAI6661777.1"/>
    </source>
</evidence>
<feature type="region of interest" description="Disordered" evidence="1">
    <location>
        <begin position="222"/>
        <end position="243"/>
    </location>
</feature>